<evidence type="ECO:0000256" key="4">
    <source>
        <dbReference type="ARBA" id="ARBA00022679"/>
    </source>
</evidence>
<keyword evidence="3 10" id="KW-0662">Pyridine nucleotide biosynthesis</keyword>
<dbReference type="Gene3D" id="3.40.50.620">
    <property type="entry name" value="HUPs"/>
    <property type="match status" value="1"/>
</dbReference>
<evidence type="ECO:0000256" key="1">
    <source>
        <dbReference type="ARBA" id="ARBA00002324"/>
    </source>
</evidence>
<dbReference type="GO" id="GO:0009435">
    <property type="term" value="P:NAD+ biosynthetic process"/>
    <property type="evidence" value="ECO:0007669"/>
    <property type="project" value="UniProtKB-UniRule"/>
</dbReference>
<evidence type="ECO:0000256" key="2">
    <source>
        <dbReference type="ARBA" id="ARBA00005019"/>
    </source>
</evidence>
<comment type="caution">
    <text evidence="12">The sequence shown here is derived from an EMBL/GenBank/DDBJ whole genome shotgun (WGS) entry which is preliminary data.</text>
</comment>
<protein>
    <recommendedName>
        <fullName evidence="10">Probable nicotinate-nucleotide adenylyltransferase</fullName>
        <ecNumber evidence="10">2.7.7.18</ecNumber>
    </recommendedName>
    <alternativeName>
        <fullName evidence="10">Deamido-NAD(+) diphosphorylase</fullName>
    </alternativeName>
    <alternativeName>
        <fullName evidence="10">Deamido-NAD(+) pyrophosphorylase</fullName>
    </alternativeName>
    <alternativeName>
        <fullName evidence="10">Nicotinate mononucleotide adenylyltransferase</fullName>
        <shortName evidence="10">NaMN adenylyltransferase</shortName>
    </alternativeName>
</protein>
<evidence type="ECO:0000256" key="8">
    <source>
        <dbReference type="ARBA" id="ARBA00023027"/>
    </source>
</evidence>
<organism evidence="12 13">
    <name type="scientific">Candidatus Terrybacteria bacterium RIFCSPHIGHO2_01_FULL_48_17</name>
    <dbReference type="NCBI Taxonomy" id="1802362"/>
    <lineage>
        <taxon>Bacteria</taxon>
        <taxon>Candidatus Terryibacteriota</taxon>
    </lineage>
</organism>
<dbReference type="GO" id="GO:0004515">
    <property type="term" value="F:nicotinate-nucleotide adenylyltransferase activity"/>
    <property type="evidence" value="ECO:0007669"/>
    <property type="project" value="UniProtKB-UniRule"/>
</dbReference>
<keyword evidence="7 10" id="KW-0067">ATP-binding</keyword>
<comment type="function">
    <text evidence="1 10">Catalyzes the reversible adenylation of nicotinate mononucleotide (NaMN) to nicotinic acid adenine dinucleotide (NaAD).</text>
</comment>
<proteinExistence type="inferred from homology"/>
<comment type="similarity">
    <text evidence="10">Belongs to the NadD family.</text>
</comment>
<reference evidence="12 13" key="1">
    <citation type="journal article" date="2016" name="Nat. Commun.">
        <title>Thousands of microbial genomes shed light on interconnected biogeochemical processes in an aquifer system.</title>
        <authorList>
            <person name="Anantharaman K."/>
            <person name="Brown C.T."/>
            <person name="Hug L.A."/>
            <person name="Sharon I."/>
            <person name="Castelle C.J."/>
            <person name="Probst A.J."/>
            <person name="Thomas B.C."/>
            <person name="Singh A."/>
            <person name="Wilkins M.J."/>
            <person name="Karaoz U."/>
            <person name="Brodie E.L."/>
            <person name="Williams K.H."/>
            <person name="Hubbard S.S."/>
            <person name="Banfield J.F."/>
        </authorList>
    </citation>
    <scope>NUCLEOTIDE SEQUENCE [LARGE SCALE GENOMIC DNA]</scope>
</reference>
<dbReference type="PANTHER" id="PTHR39321">
    <property type="entry name" value="NICOTINATE-NUCLEOTIDE ADENYLYLTRANSFERASE-RELATED"/>
    <property type="match status" value="1"/>
</dbReference>
<gene>
    <name evidence="10" type="primary">nadD</name>
    <name evidence="12" type="ORF">A2806_03475</name>
</gene>
<dbReference type="HAMAP" id="MF_00244">
    <property type="entry name" value="NaMN_adenylyltr"/>
    <property type="match status" value="1"/>
</dbReference>
<comment type="pathway">
    <text evidence="2 10">Cofactor biosynthesis; NAD(+) biosynthesis; deamido-NAD(+) from nicotinate D-ribonucleotide: step 1/1.</text>
</comment>
<dbReference type="EC" id="2.7.7.18" evidence="10"/>
<dbReference type="STRING" id="1802362.A2806_03475"/>
<dbReference type="Proteomes" id="UP000177629">
    <property type="component" value="Unassembled WGS sequence"/>
</dbReference>
<dbReference type="InterPro" id="IPR004821">
    <property type="entry name" value="Cyt_trans-like"/>
</dbReference>
<dbReference type="NCBIfam" id="TIGR00125">
    <property type="entry name" value="cyt_tran_rel"/>
    <property type="match status" value="1"/>
</dbReference>
<keyword evidence="5 10" id="KW-0548">Nucleotidyltransferase</keyword>
<comment type="catalytic activity">
    <reaction evidence="9 10">
        <text>nicotinate beta-D-ribonucleotide + ATP + H(+) = deamido-NAD(+) + diphosphate</text>
        <dbReference type="Rhea" id="RHEA:22860"/>
        <dbReference type="ChEBI" id="CHEBI:15378"/>
        <dbReference type="ChEBI" id="CHEBI:30616"/>
        <dbReference type="ChEBI" id="CHEBI:33019"/>
        <dbReference type="ChEBI" id="CHEBI:57502"/>
        <dbReference type="ChEBI" id="CHEBI:58437"/>
        <dbReference type="EC" id="2.7.7.18"/>
    </reaction>
</comment>
<dbReference type="EMBL" id="MHSS01000015">
    <property type="protein sequence ID" value="OHA47651.1"/>
    <property type="molecule type" value="Genomic_DNA"/>
</dbReference>
<evidence type="ECO:0000313" key="12">
    <source>
        <dbReference type="EMBL" id="OHA47651.1"/>
    </source>
</evidence>
<evidence type="ECO:0000256" key="6">
    <source>
        <dbReference type="ARBA" id="ARBA00022741"/>
    </source>
</evidence>
<feature type="domain" description="Cytidyltransferase-like" evidence="11">
    <location>
        <begin position="7"/>
        <end position="169"/>
    </location>
</feature>
<evidence type="ECO:0000256" key="5">
    <source>
        <dbReference type="ARBA" id="ARBA00022695"/>
    </source>
</evidence>
<dbReference type="InterPro" id="IPR005248">
    <property type="entry name" value="NadD/NMNAT"/>
</dbReference>
<dbReference type="Pfam" id="PF01467">
    <property type="entry name" value="CTP_transf_like"/>
    <property type="match status" value="1"/>
</dbReference>
<dbReference type="UniPathway" id="UPA00253">
    <property type="reaction ID" value="UER00332"/>
</dbReference>
<accession>A0A1G2PJ34</accession>
<evidence type="ECO:0000256" key="9">
    <source>
        <dbReference type="ARBA" id="ARBA00048721"/>
    </source>
</evidence>
<dbReference type="CDD" id="cd02165">
    <property type="entry name" value="NMNAT"/>
    <property type="match status" value="1"/>
</dbReference>
<dbReference type="InterPro" id="IPR014729">
    <property type="entry name" value="Rossmann-like_a/b/a_fold"/>
</dbReference>
<evidence type="ECO:0000256" key="7">
    <source>
        <dbReference type="ARBA" id="ARBA00022840"/>
    </source>
</evidence>
<dbReference type="SUPFAM" id="SSF52374">
    <property type="entry name" value="Nucleotidylyl transferase"/>
    <property type="match status" value="1"/>
</dbReference>
<dbReference type="GO" id="GO:0005524">
    <property type="term" value="F:ATP binding"/>
    <property type="evidence" value="ECO:0007669"/>
    <property type="project" value="UniProtKB-KW"/>
</dbReference>
<keyword evidence="6 10" id="KW-0547">Nucleotide-binding</keyword>
<evidence type="ECO:0000256" key="3">
    <source>
        <dbReference type="ARBA" id="ARBA00022642"/>
    </source>
</evidence>
<keyword evidence="8 10" id="KW-0520">NAD</keyword>
<name>A0A1G2PJ34_9BACT</name>
<dbReference type="PANTHER" id="PTHR39321:SF3">
    <property type="entry name" value="PHOSPHOPANTETHEINE ADENYLYLTRANSFERASE"/>
    <property type="match status" value="1"/>
</dbReference>
<keyword evidence="4 10" id="KW-0808">Transferase</keyword>
<sequence>MQKYIALFGGAFDPPHLGHLTAIRQIFDAKRFDGVWVVPSGMRPDKQSHASPQDRLAMTRLLVKHGFDTHEPVFVKTHLVDAPDSYPFTIQELEYLKTQHPNTAFTVAIGSDQAQALHQWHNPEKLCALADILVIVRDGRPTTISFPCNTTILDPKDNIWLNISSTELRWRIAHEKPIFGLTLLPIAEFIDNKKLYTKEA</sequence>
<evidence type="ECO:0000313" key="13">
    <source>
        <dbReference type="Proteomes" id="UP000177629"/>
    </source>
</evidence>
<evidence type="ECO:0000256" key="10">
    <source>
        <dbReference type="HAMAP-Rule" id="MF_00244"/>
    </source>
</evidence>
<evidence type="ECO:0000259" key="11">
    <source>
        <dbReference type="Pfam" id="PF01467"/>
    </source>
</evidence>
<dbReference type="AlphaFoldDB" id="A0A1G2PJ34"/>